<accession>A0A381TEM7</accession>
<dbReference type="InterPro" id="IPR011599">
    <property type="entry name" value="PFD_alpha_archaea"/>
</dbReference>
<reference evidence="4" key="1">
    <citation type="submission" date="2018-05" db="EMBL/GenBank/DDBJ databases">
        <authorList>
            <person name="Lanie J.A."/>
            <person name="Ng W.-L."/>
            <person name="Kazmierczak K.M."/>
            <person name="Andrzejewski T.M."/>
            <person name="Davidsen T.M."/>
            <person name="Wayne K.J."/>
            <person name="Tettelin H."/>
            <person name="Glass J.I."/>
            <person name="Rusch D."/>
            <person name="Podicherti R."/>
            <person name="Tsui H.-C.T."/>
            <person name="Winkler M.E."/>
        </authorList>
    </citation>
    <scope>NUCLEOTIDE SEQUENCE</scope>
</reference>
<feature type="region of interest" description="Disordered" evidence="3">
    <location>
        <begin position="141"/>
        <end position="176"/>
    </location>
</feature>
<dbReference type="SUPFAM" id="SSF46579">
    <property type="entry name" value="Prefoldin"/>
    <property type="match status" value="1"/>
</dbReference>
<feature type="non-terminal residue" evidence="4">
    <location>
        <position position="1"/>
    </location>
</feature>
<keyword evidence="2" id="KW-0175">Coiled coil</keyword>
<dbReference type="Gene3D" id="1.10.287.370">
    <property type="match status" value="1"/>
</dbReference>
<dbReference type="InterPro" id="IPR009053">
    <property type="entry name" value="Prefoldin"/>
</dbReference>
<dbReference type="CDD" id="cd23160">
    <property type="entry name" value="Prefoldin_alpha_GimC"/>
    <property type="match status" value="1"/>
</dbReference>
<sequence length="176" mass="19580">VSSITTVLMAVDREELQRIAQRVEANRERMQAIEQQVRQLESIRIEQMQAIEALLAIPDEGAEGAMIPLGSGVQIIADIPPEGGAVVDIGSRVQAERTRGEAAEILTKRSEELITIIERMKTEFDELEHSTITLAQKFNESVEELEPETVIEEPAASTPPPRRARRKRGTDLTLDD</sequence>
<evidence type="ECO:0000313" key="4">
    <source>
        <dbReference type="EMBL" id="SVA14585.1"/>
    </source>
</evidence>
<feature type="coiled-coil region" evidence="2">
    <location>
        <begin position="13"/>
        <end position="43"/>
    </location>
</feature>
<gene>
    <name evidence="4" type="ORF">METZ01_LOCUS67439</name>
</gene>
<dbReference type="HAMAP" id="MF_00308">
    <property type="entry name" value="PfdA"/>
    <property type="match status" value="1"/>
</dbReference>
<name>A0A381TEM7_9ZZZZ</name>
<proteinExistence type="inferred from homology"/>
<dbReference type="Pfam" id="PF02996">
    <property type="entry name" value="Prefoldin"/>
    <property type="match status" value="1"/>
</dbReference>
<dbReference type="GO" id="GO:0006457">
    <property type="term" value="P:protein folding"/>
    <property type="evidence" value="ECO:0007669"/>
    <property type="project" value="InterPro"/>
</dbReference>
<evidence type="ECO:0000256" key="2">
    <source>
        <dbReference type="SAM" id="Coils"/>
    </source>
</evidence>
<dbReference type="EMBL" id="UINC01004474">
    <property type="protein sequence ID" value="SVA14585.1"/>
    <property type="molecule type" value="Genomic_DNA"/>
</dbReference>
<dbReference type="AlphaFoldDB" id="A0A381TEM7"/>
<organism evidence="4">
    <name type="scientific">marine metagenome</name>
    <dbReference type="NCBI Taxonomy" id="408172"/>
    <lineage>
        <taxon>unclassified sequences</taxon>
        <taxon>metagenomes</taxon>
        <taxon>ecological metagenomes</taxon>
    </lineage>
</organism>
<dbReference type="InterPro" id="IPR004127">
    <property type="entry name" value="Prefoldin_subunit_alpha"/>
</dbReference>
<evidence type="ECO:0000256" key="3">
    <source>
        <dbReference type="SAM" id="MobiDB-lite"/>
    </source>
</evidence>
<dbReference type="NCBIfam" id="TIGR00293">
    <property type="entry name" value="prefoldin subunit alpha"/>
    <property type="match status" value="1"/>
</dbReference>
<evidence type="ECO:0008006" key="5">
    <source>
        <dbReference type="Google" id="ProtNLM"/>
    </source>
</evidence>
<protein>
    <recommendedName>
        <fullName evidence="5">Prefoldin subunit alpha</fullName>
    </recommendedName>
</protein>
<feature type="compositionally biased region" description="Acidic residues" evidence="3">
    <location>
        <begin position="141"/>
        <end position="151"/>
    </location>
</feature>
<comment type="similarity">
    <text evidence="1">Belongs to the prefoldin subunit alpha family.</text>
</comment>
<evidence type="ECO:0000256" key="1">
    <source>
        <dbReference type="ARBA" id="ARBA00010048"/>
    </source>
</evidence>
<dbReference type="GO" id="GO:0051082">
    <property type="term" value="F:unfolded protein binding"/>
    <property type="evidence" value="ECO:0007669"/>
    <property type="project" value="InterPro"/>
</dbReference>
<dbReference type="GO" id="GO:0016272">
    <property type="term" value="C:prefoldin complex"/>
    <property type="evidence" value="ECO:0007669"/>
    <property type="project" value="InterPro"/>
</dbReference>